<sequence>MILASILPVVYALEPLDRLQVTSPRLADFRGNTVSENVIVNQLVVITANITNNQDISQDFVYIVQIKDSQNIIQYLNFFKAEVTPTKTFSPGVSWTPNISGKFVVEIYVWESFENPEPLSEFLTLNMTAS</sequence>
<proteinExistence type="predicted"/>
<gene>
    <name evidence="1" type="ORF">LCGC14_1501380</name>
</gene>
<evidence type="ECO:0000313" key="1">
    <source>
        <dbReference type="EMBL" id="KKM64440.1"/>
    </source>
</evidence>
<evidence type="ECO:0008006" key="2">
    <source>
        <dbReference type="Google" id="ProtNLM"/>
    </source>
</evidence>
<organism evidence="1">
    <name type="scientific">marine sediment metagenome</name>
    <dbReference type="NCBI Taxonomy" id="412755"/>
    <lineage>
        <taxon>unclassified sequences</taxon>
        <taxon>metagenomes</taxon>
        <taxon>ecological metagenomes</taxon>
    </lineage>
</organism>
<comment type="caution">
    <text evidence="1">The sequence shown here is derived from an EMBL/GenBank/DDBJ whole genome shotgun (WGS) entry which is preliminary data.</text>
</comment>
<accession>A0A0F9LJQ5</accession>
<dbReference type="AlphaFoldDB" id="A0A0F9LJQ5"/>
<name>A0A0F9LJQ5_9ZZZZ</name>
<dbReference type="EMBL" id="LAZR01010899">
    <property type="protein sequence ID" value="KKM64440.1"/>
    <property type="molecule type" value="Genomic_DNA"/>
</dbReference>
<protein>
    <recommendedName>
        <fullName evidence="2">DUF3426 domain-containing protein</fullName>
    </recommendedName>
</protein>
<reference evidence="1" key="1">
    <citation type="journal article" date="2015" name="Nature">
        <title>Complex archaea that bridge the gap between prokaryotes and eukaryotes.</title>
        <authorList>
            <person name="Spang A."/>
            <person name="Saw J.H."/>
            <person name="Jorgensen S.L."/>
            <person name="Zaremba-Niedzwiedzka K."/>
            <person name="Martijn J."/>
            <person name="Lind A.E."/>
            <person name="van Eijk R."/>
            <person name="Schleper C."/>
            <person name="Guy L."/>
            <person name="Ettema T.J."/>
        </authorList>
    </citation>
    <scope>NUCLEOTIDE SEQUENCE</scope>
</reference>